<dbReference type="NCBIfam" id="TIGR02434">
    <property type="entry name" value="CobF"/>
    <property type="match status" value="1"/>
</dbReference>
<evidence type="ECO:0000313" key="8">
    <source>
        <dbReference type="EMBL" id="TCO15150.1"/>
    </source>
</evidence>
<keyword evidence="4 6" id="KW-0808">Transferase</keyword>
<dbReference type="AlphaFoldDB" id="A0A4R2GVZ0"/>
<dbReference type="PANTHER" id="PTHR43467:SF1">
    <property type="entry name" value="PRECORRIN-6A SYNTHASE [DEACETYLATING]"/>
    <property type="match status" value="1"/>
</dbReference>
<organism evidence="8 9">
    <name type="scientific">Camelimonas lactis</name>
    <dbReference type="NCBI Taxonomy" id="659006"/>
    <lineage>
        <taxon>Bacteria</taxon>
        <taxon>Pseudomonadati</taxon>
        <taxon>Pseudomonadota</taxon>
        <taxon>Alphaproteobacteria</taxon>
        <taxon>Hyphomicrobiales</taxon>
        <taxon>Chelatococcaceae</taxon>
        <taxon>Camelimonas</taxon>
    </lineage>
</organism>
<evidence type="ECO:0000256" key="4">
    <source>
        <dbReference type="ARBA" id="ARBA00022679"/>
    </source>
</evidence>
<dbReference type="OrthoDB" id="9787471at2"/>
<dbReference type="InterPro" id="IPR012797">
    <property type="entry name" value="CobF"/>
</dbReference>
<proteinExistence type="predicted"/>
<reference evidence="8 9" key="1">
    <citation type="submission" date="2019-03" db="EMBL/GenBank/DDBJ databases">
        <title>Genomic Encyclopedia of Type Strains, Phase IV (KMG-IV): sequencing the most valuable type-strain genomes for metagenomic binning, comparative biology and taxonomic classification.</title>
        <authorList>
            <person name="Goeker M."/>
        </authorList>
    </citation>
    <scope>NUCLEOTIDE SEQUENCE [LARGE SCALE GENOMIC DNA]</scope>
    <source>
        <strain evidence="8 9">DSM 22958</strain>
    </source>
</reference>
<comment type="caution">
    <text evidence="8">The sequence shown here is derived from an EMBL/GenBank/DDBJ whole genome shotgun (WGS) entry which is preliminary data.</text>
</comment>
<evidence type="ECO:0000259" key="7">
    <source>
        <dbReference type="Pfam" id="PF00590"/>
    </source>
</evidence>
<dbReference type="Pfam" id="PF00590">
    <property type="entry name" value="TP_methylase"/>
    <property type="match status" value="1"/>
</dbReference>
<dbReference type="PANTHER" id="PTHR43467">
    <property type="entry name" value="COBALT-PRECORRIN-2 C(20)-METHYLTRANSFERASE"/>
    <property type="match status" value="1"/>
</dbReference>
<comment type="catalytic activity">
    <reaction evidence="6">
        <text>precorrin-5 + S-adenosyl-L-methionine + H2O = precorrin-6A + acetate + S-adenosyl-L-homocysteine + 2 H(+)</text>
        <dbReference type="Rhea" id="RHEA:18261"/>
        <dbReference type="ChEBI" id="CHEBI:15377"/>
        <dbReference type="ChEBI" id="CHEBI:15378"/>
        <dbReference type="ChEBI" id="CHEBI:30089"/>
        <dbReference type="ChEBI" id="CHEBI:57856"/>
        <dbReference type="ChEBI" id="CHEBI:59789"/>
        <dbReference type="ChEBI" id="CHEBI:77871"/>
        <dbReference type="ChEBI" id="CHEBI:77872"/>
        <dbReference type="EC" id="2.1.1.152"/>
    </reaction>
</comment>
<dbReference type="InterPro" id="IPR035996">
    <property type="entry name" value="4pyrrol_Methylase_sf"/>
</dbReference>
<evidence type="ECO:0000256" key="5">
    <source>
        <dbReference type="ARBA" id="ARBA00022691"/>
    </source>
</evidence>
<dbReference type="InterPro" id="IPR000878">
    <property type="entry name" value="4pyrrol_Mease"/>
</dbReference>
<keyword evidence="3 6" id="KW-0489">Methyltransferase</keyword>
<accession>A0A4R2GVZ0</accession>
<gene>
    <name evidence="8" type="ORF">EV666_102128</name>
</gene>
<comment type="pathway">
    <text evidence="1">Cofactor biosynthesis; adenosylcobalamin biosynthesis.</text>
</comment>
<dbReference type="InterPro" id="IPR014777">
    <property type="entry name" value="4pyrrole_Mease_sub1"/>
</dbReference>
<evidence type="ECO:0000256" key="3">
    <source>
        <dbReference type="ARBA" id="ARBA00022603"/>
    </source>
</evidence>
<dbReference type="EMBL" id="SLWL01000002">
    <property type="protein sequence ID" value="TCO15150.1"/>
    <property type="molecule type" value="Genomic_DNA"/>
</dbReference>
<name>A0A4R2GVZ0_9HYPH</name>
<evidence type="ECO:0000313" key="9">
    <source>
        <dbReference type="Proteomes" id="UP000294881"/>
    </source>
</evidence>
<dbReference type="InterPro" id="IPR014776">
    <property type="entry name" value="4pyrrole_Mease_sub2"/>
</dbReference>
<dbReference type="GO" id="GO:0009236">
    <property type="term" value="P:cobalamin biosynthetic process"/>
    <property type="evidence" value="ECO:0007669"/>
    <property type="project" value="UniProtKB-KW"/>
</dbReference>
<comment type="function">
    <text evidence="6">Catalyzes the methylation of C-1 in precorrin-5 and the subsequent extrusion of acetic acid from the resulting intermediate to form cobalt-precorrin-6A.</text>
</comment>
<dbReference type="CDD" id="cd11643">
    <property type="entry name" value="Precorrin-6A-synthase"/>
    <property type="match status" value="1"/>
</dbReference>
<keyword evidence="5 6" id="KW-0949">S-adenosyl-L-methionine</keyword>
<dbReference type="Gene3D" id="3.40.1010.10">
    <property type="entry name" value="Cobalt-precorrin-4 Transmethylase, Domain 1"/>
    <property type="match status" value="1"/>
</dbReference>
<dbReference type="GO" id="GO:0032259">
    <property type="term" value="P:methylation"/>
    <property type="evidence" value="ECO:0007669"/>
    <property type="project" value="UniProtKB-KW"/>
</dbReference>
<sequence length="254" mass="28014">MRKIIVIGIGAGNPDHMTVQAIAALNRLDLILIPRKPGQKDDLAEVRRDICRRFLTNPETRQIEFDLPVRAQQDDAYRQTVDDWHDAIAGAYADLLDRECGPAGTVGLLVWGDPSLYDSTLRILERLRALPEAALAIEVIPGVTSVQTLAASHRIPLNTIGGPVLLTTGRRLRQGVPADAETIVVMLDGACAFTTLPAAHYDIWWGAYLGMPDEILINGPLAEVSERIVRTRAGARARHGWIMDTYMLRRRANA</sequence>
<dbReference type="GO" id="GO:0043819">
    <property type="term" value="F:precorrin-6A synthase (deacetylating) activity"/>
    <property type="evidence" value="ECO:0007669"/>
    <property type="project" value="UniProtKB-EC"/>
</dbReference>
<dbReference type="SUPFAM" id="SSF53790">
    <property type="entry name" value="Tetrapyrrole methylase"/>
    <property type="match status" value="1"/>
</dbReference>
<dbReference type="Proteomes" id="UP000294881">
    <property type="component" value="Unassembled WGS sequence"/>
</dbReference>
<keyword evidence="2" id="KW-0169">Cobalamin biosynthesis</keyword>
<dbReference type="EC" id="2.1.1.152" evidence="6"/>
<evidence type="ECO:0000256" key="2">
    <source>
        <dbReference type="ARBA" id="ARBA00022573"/>
    </source>
</evidence>
<keyword evidence="9" id="KW-1185">Reference proteome</keyword>
<protein>
    <recommendedName>
        <fullName evidence="6">Precorrin-6A synthase [deacetylating]</fullName>
        <ecNumber evidence="6">2.1.1.152</ecNumber>
    </recommendedName>
</protein>
<dbReference type="RefSeq" id="WP_132003213.1">
    <property type="nucleotide sequence ID" value="NZ_JBHUNN010000002.1"/>
</dbReference>
<dbReference type="PIRSF" id="PIRSF036525">
    <property type="entry name" value="CobF"/>
    <property type="match status" value="1"/>
</dbReference>
<feature type="domain" description="Tetrapyrrole methylase" evidence="7">
    <location>
        <begin position="3"/>
        <end position="224"/>
    </location>
</feature>
<evidence type="ECO:0000256" key="6">
    <source>
        <dbReference type="PIRNR" id="PIRNR036525"/>
    </source>
</evidence>
<dbReference type="Gene3D" id="3.30.950.10">
    <property type="entry name" value="Methyltransferase, Cobalt-precorrin-4 Transmethylase, Domain 2"/>
    <property type="match status" value="1"/>
</dbReference>
<evidence type="ECO:0000256" key="1">
    <source>
        <dbReference type="ARBA" id="ARBA00004953"/>
    </source>
</evidence>